<dbReference type="RefSeq" id="WP_075132689.1">
    <property type="nucleotide sequence ID" value="NZ_MSIF01000004.1"/>
</dbReference>
<name>A0A7Z0WPA7_9PSEU</name>
<sequence length="75" mass="8485">MDIVPFTLSAVEDRPNRVYAACMWVQSDNDDSAVVVFRRGPNGQHLLGVSDTPESALSLYSRIMPLRIEWCDEEN</sequence>
<organism evidence="1 2">
    <name type="scientific">Actinophytocola xinjiangensis</name>
    <dbReference type="NCBI Taxonomy" id="485602"/>
    <lineage>
        <taxon>Bacteria</taxon>
        <taxon>Bacillati</taxon>
        <taxon>Actinomycetota</taxon>
        <taxon>Actinomycetes</taxon>
        <taxon>Pseudonocardiales</taxon>
        <taxon>Pseudonocardiaceae</taxon>
    </lineage>
</organism>
<dbReference type="EMBL" id="MSIF01000004">
    <property type="protein sequence ID" value="OLF11454.1"/>
    <property type="molecule type" value="Genomic_DNA"/>
</dbReference>
<keyword evidence="2" id="KW-1185">Reference proteome</keyword>
<dbReference type="AlphaFoldDB" id="A0A7Z0WPA7"/>
<evidence type="ECO:0000313" key="1">
    <source>
        <dbReference type="EMBL" id="OLF11454.1"/>
    </source>
</evidence>
<gene>
    <name evidence="1" type="ORF">BLA60_10790</name>
</gene>
<evidence type="ECO:0000313" key="2">
    <source>
        <dbReference type="Proteomes" id="UP000185696"/>
    </source>
</evidence>
<protein>
    <submittedName>
        <fullName evidence="1">Uncharacterized protein</fullName>
    </submittedName>
</protein>
<comment type="caution">
    <text evidence="1">The sequence shown here is derived from an EMBL/GenBank/DDBJ whole genome shotgun (WGS) entry which is preliminary data.</text>
</comment>
<dbReference type="Proteomes" id="UP000185696">
    <property type="component" value="Unassembled WGS sequence"/>
</dbReference>
<accession>A0A7Z0WPA7</accession>
<reference evidence="1 2" key="1">
    <citation type="submission" date="2016-12" db="EMBL/GenBank/DDBJ databases">
        <title>The draft genome sequence of Actinophytocola xinjiangensis.</title>
        <authorList>
            <person name="Wang W."/>
            <person name="Yuan L."/>
        </authorList>
    </citation>
    <scope>NUCLEOTIDE SEQUENCE [LARGE SCALE GENOMIC DNA]</scope>
    <source>
        <strain evidence="1 2">CGMCC 4.4663</strain>
    </source>
</reference>
<proteinExistence type="predicted"/>